<dbReference type="STRING" id="448385.sce6634"/>
<keyword evidence="1" id="KW-0812">Transmembrane</keyword>
<feature type="transmembrane region" description="Helical" evidence="1">
    <location>
        <begin position="30"/>
        <end position="53"/>
    </location>
</feature>
<dbReference type="KEGG" id="scl:sce6634"/>
<name>A9GPT4_SORC5</name>
<keyword evidence="1" id="KW-0472">Membrane</keyword>
<evidence type="ECO:0000313" key="2">
    <source>
        <dbReference type="EMBL" id="CAN96803.1"/>
    </source>
</evidence>
<protein>
    <submittedName>
        <fullName evidence="2">Membrane protein</fullName>
    </submittedName>
</protein>
<dbReference type="BioCyc" id="SCEL448385:SCE_RS34025-MONOMER"/>
<proteinExistence type="predicted"/>
<reference evidence="2 3" key="1">
    <citation type="journal article" date="2007" name="Nat. Biotechnol.">
        <title>Complete genome sequence of the myxobacterium Sorangium cellulosum.</title>
        <authorList>
            <person name="Schneiker S."/>
            <person name="Perlova O."/>
            <person name="Kaiser O."/>
            <person name="Gerth K."/>
            <person name="Alici A."/>
            <person name="Altmeyer M.O."/>
            <person name="Bartels D."/>
            <person name="Bekel T."/>
            <person name="Beyer S."/>
            <person name="Bode E."/>
            <person name="Bode H.B."/>
            <person name="Bolten C.J."/>
            <person name="Choudhuri J.V."/>
            <person name="Doss S."/>
            <person name="Elnakady Y.A."/>
            <person name="Frank B."/>
            <person name="Gaigalat L."/>
            <person name="Goesmann A."/>
            <person name="Groeger C."/>
            <person name="Gross F."/>
            <person name="Jelsbak L."/>
            <person name="Jelsbak L."/>
            <person name="Kalinowski J."/>
            <person name="Kegler C."/>
            <person name="Knauber T."/>
            <person name="Konietzny S."/>
            <person name="Kopp M."/>
            <person name="Krause L."/>
            <person name="Krug D."/>
            <person name="Linke B."/>
            <person name="Mahmud T."/>
            <person name="Martinez-Arias R."/>
            <person name="McHardy A.C."/>
            <person name="Merai M."/>
            <person name="Meyer F."/>
            <person name="Mormann S."/>
            <person name="Munoz-Dorado J."/>
            <person name="Perez J."/>
            <person name="Pradella S."/>
            <person name="Rachid S."/>
            <person name="Raddatz G."/>
            <person name="Rosenau F."/>
            <person name="Rueckert C."/>
            <person name="Sasse F."/>
            <person name="Scharfe M."/>
            <person name="Schuster S.C."/>
            <person name="Suen G."/>
            <person name="Treuner-Lange A."/>
            <person name="Velicer G.J."/>
            <person name="Vorholter F.-J."/>
            <person name="Weissman K.J."/>
            <person name="Welch R.D."/>
            <person name="Wenzel S.C."/>
            <person name="Whitworth D.E."/>
            <person name="Wilhelm S."/>
            <person name="Wittmann C."/>
            <person name="Bloecker H."/>
            <person name="Puehler A."/>
            <person name="Mueller R."/>
        </authorList>
    </citation>
    <scope>NUCLEOTIDE SEQUENCE [LARGE SCALE GENOMIC DNA]</scope>
    <source>
        <strain evidence="3">So ce56</strain>
    </source>
</reference>
<keyword evidence="1" id="KW-1133">Transmembrane helix</keyword>
<organism evidence="2 3">
    <name type="scientific">Sorangium cellulosum (strain So ce56)</name>
    <name type="common">Polyangium cellulosum (strain So ce56)</name>
    <dbReference type="NCBI Taxonomy" id="448385"/>
    <lineage>
        <taxon>Bacteria</taxon>
        <taxon>Pseudomonadati</taxon>
        <taxon>Myxococcota</taxon>
        <taxon>Polyangia</taxon>
        <taxon>Polyangiales</taxon>
        <taxon>Polyangiaceae</taxon>
        <taxon>Sorangium</taxon>
    </lineage>
</organism>
<gene>
    <name evidence="2" type="ordered locus">sce6634</name>
</gene>
<dbReference type="HOGENOM" id="CLU_653639_0_0_7"/>
<evidence type="ECO:0000313" key="3">
    <source>
        <dbReference type="Proteomes" id="UP000002139"/>
    </source>
</evidence>
<evidence type="ECO:0000256" key="1">
    <source>
        <dbReference type="SAM" id="Phobius"/>
    </source>
</evidence>
<dbReference type="EMBL" id="AM746676">
    <property type="protein sequence ID" value="CAN96803.1"/>
    <property type="molecule type" value="Genomic_DNA"/>
</dbReference>
<feature type="transmembrane region" description="Helical" evidence="1">
    <location>
        <begin position="186"/>
        <end position="208"/>
    </location>
</feature>
<accession>A9GPT4</accession>
<dbReference type="AlphaFoldDB" id="A9GPT4"/>
<dbReference type="Proteomes" id="UP000002139">
    <property type="component" value="Chromosome"/>
</dbReference>
<feature type="transmembrane region" description="Helical" evidence="1">
    <location>
        <begin position="65"/>
        <end position="90"/>
    </location>
</feature>
<feature type="transmembrane region" description="Helical" evidence="1">
    <location>
        <begin position="214"/>
        <end position="232"/>
    </location>
</feature>
<sequence length="420" mass="44840">MTPAMRATSRPAFELTSHRVGRRYEGLGRVFEGLALIASGGGPFLISVIALVLAHVLDEPSLRGVAFHALTLTVPGVIVGLGLSFVSALFTTTAVGWKGPVRVAADAAGLRLDSGAAERSIPRAEIRSGLVLSDLRVRVELHLRGGRVLEVRVAREEEGARLLAALGIGPTERRVVVSLGSVHRELLAGCFGLPAFMILWLVVIMALAEPLTGSSGPVVAWFALTALSTWLLRRAVRRTPVVVGTDGVRVERPFSTVWLPYAELDSVERRGDRLLLFRRGSDGPVVLPTGEALTETLAQRLRDAREGAAGGAALHGADALERRGRDLALWREDLRKLLAGDDYRAAGLTPEHALQALDDASAPLDRRVGAALLLRVAGYPEAQEHIRIAAETTADDALRAALESAAEDEVDDAALARALR</sequence>
<keyword evidence="3" id="KW-1185">Reference proteome</keyword>